<gene>
    <name evidence="1" type="ORF">PCOR1329_LOCUS65265</name>
</gene>
<evidence type="ECO:0008006" key="3">
    <source>
        <dbReference type="Google" id="ProtNLM"/>
    </source>
</evidence>
<proteinExistence type="predicted"/>
<name>A0ABN9W9K6_9DINO</name>
<evidence type="ECO:0000313" key="1">
    <source>
        <dbReference type="EMBL" id="CAK0882879.1"/>
    </source>
</evidence>
<evidence type="ECO:0000313" key="2">
    <source>
        <dbReference type="Proteomes" id="UP001189429"/>
    </source>
</evidence>
<comment type="caution">
    <text evidence="1">The sequence shown here is derived from an EMBL/GenBank/DDBJ whole genome shotgun (WGS) entry which is preliminary data.</text>
</comment>
<keyword evidence="2" id="KW-1185">Reference proteome</keyword>
<reference evidence="1" key="1">
    <citation type="submission" date="2023-10" db="EMBL/GenBank/DDBJ databases">
        <authorList>
            <person name="Chen Y."/>
            <person name="Shah S."/>
            <person name="Dougan E. K."/>
            <person name="Thang M."/>
            <person name="Chan C."/>
        </authorList>
    </citation>
    <scope>NUCLEOTIDE SEQUENCE [LARGE SCALE GENOMIC DNA]</scope>
</reference>
<accession>A0ABN9W9K6</accession>
<organism evidence="1 2">
    <name type="scientific">Prorocentrum cordatum</name>
    <dbReference type="NCBI Taxonomy" id="2364126"/>
    <lineage>
        <taxon>Eukaryota</taxon>
        <taxon>Sar</taxon>
        <taxon>Alveolata</taxon>
        <taxon>Dinophyceae</taxon>
        <taxon>Prorocentrales</taxon>
        <taxon>Prorocentraceae</taxon>
        <taxon>Prorocentrum</taxon>
    </lineage>
</organism>
<protein>
    <recommendedName>
        <fullName evidence="3">Secreted protein</fullName>
    </recommendedName>
</protein>
<sequence length="105" mass="12189">MPKDLDRATVPVSMLFVLPVLTSFPPRRLATGRAAAPRPRRSFRRRELLFQSMCAERRRSKPASPLVKRGTMSREFSIVSLRWGALSWPRAERRELRPWVTNAPF</sequence>
<dbReference type="Proteomes" id="UP001189429">
    <property type="component" value="Unassembled WGS sequence"/>
</dbReference>
<dbReference type="EMBL" id="CAUYUJ010018349">
    <property type="protein sequence ID" value="CAK0882879.1"/>
    <property type="molecule type" value="Genomic_DNA"/>
</dbReference>